<dbReference type="PROSITE" id="PS50883">
    <property type="entry name" value="EAL"/>
    <property type="match status" value="1"/>
</dbReference>
<dbReference type="Gene3D" id="3.20.20.450">
    <property type="entry name" value="EAL domain"/>
    <property type="match status" value="1"/>
</dbReference>
<evidence type="ECO:0000313" key="4">
    <source>
        <dbReference type="EMBL" id="QNN51757.1"/>
    </source>
</evidence>
<name>A0A7G9R832_9ACTN</name>
<dbReference type="GO" id="GO:0006355">
    <property type="term" value="P:regulation of DNA-templated transcription"/>
    <property type="evidence" value="ECO:0007669"/>
    <property type="project" value="InterPro"/>
</dbReference>
<dbReference type="InterPro" id="IPR052155">
    <property type="entry name" value="Biofilm_reg_signaling"/>
</dbReference>
<dbReference type="Pfam" id="PF00989">
    <property type="entry name" value="PAS"/>
    <property type="match status" value="2"/>
</dbReference>
<dbReference type="PANTHER" id="PTHR44757">
    <property type="entry name" value="DIGUANYLATE CYCLASE DGCP"/>
    <property type="match status" value="1"/>
</dbReference>
<dbReference type="InterPro" id="IPR000014">
    <property type="entry name" value="PAS"/>
</dbReference>
<feature type="domain" description="PAS" evidence="1">
    <location>
        <begin position="261"/>
        <end position="322"/>
    </location>
</feature>
<gene>
    <name evidence="4" type="ORF">H9L09_14505</name>
</gene>
<dbReference type="AlphaFoldDB" id="A0A7G9R832"/>
<dbReference type="InterPro" id="IPR001633">
    <property type="entry name" value="EAL_dom"/>
</dbReference>
<evidence type="ECO:0000259" key="3">
    <source>
        <dbReference type="PROSITE" id="PS50883"/>
    </source>
</evidence>
<evidence type="ECO:0000259" key="2">
    <source>
        <dbReference type="PROSITE" id="PS50113"/>
    </source>
</evidence>
<dbReference type="InterPro" id="IPR013767">
    <property type="entry name" value="PAS_fold"/>
</dbReference>
<dbReference type="SMART" id="SM00091">
    <property type="entry name" value="PAS"/>
    <property type="match status" value="4"/>
</dbReference>
<dbReference type="InterPro" id="IPR001610">
    <property type="entry name" value="PAC"/>
</dbReference>
<dbReference type="KEGG" id="nmes:H9L09_14505"/>
<dbReference type="InterPro" id="IPR035965">
    <property type="entry name" value="PAS-like_dom_sf"/>
</dbReference>
<evidence type="ECO:0000313" key="5">
    <source>
        <dbReference type="Proteomes" id="UP000515947"/>
    </source>
</evidence>
<dbReference type="EMBL" id="CP060713">
    <property type="protein sequence ID" value="QNN51757.1"/>
    <property type="molecule type" value="Genomic_DNA"/>
</dbReference>
<dbReference type="Gene3D" id="3.30.450.20">
    <property type="entry name" value="PAS domain"/>
    <property type="match status" value="4"/>
</dbReference>
<organism evidence="4 5">
    <name type="scientific">Nocardioides mesophilus</name>
    <dbReference type="NCBI Taxonomy" id="433659"/>
    <lineage>
        <taxon>Bacteria</taxon>
        <taxon>Bacillati</taxon>
        <taxon>Actinomycetota</taxon>
        <taxon>Actinomycetes</taxon>
        <taxon>Propionibacteriales</taxon>
        <taxon>Nocardioidaceae</taxon>
        <taxon>Nocardioides</taxon>
    </lineage>
</organism>
<feature type="domain" description="PAC" evidence="2">
    <location>
        <begin position="327"/>
        <end position="379"/>
    </location>
</feature>
<dbReference type="InterPro" id="IPR000700">
    <property type="entry name" value="PAS-assoc_C"/>
</dbReference>
<dbReference type="SMART" id="SM00086">
    <property type="entry name" value="PAC"/>
    <property type="match status" value="3"/>
</dbReference>
<dbReference type="PANTHER" id="PTHR44757:SF4">
    <property type="entry name" value="DIGUANYLATE CYCLASE DGCE-RELATED"/>
    <property type="match status" value="1"/>
</dbReference>
<dbReference type="SUPFAM" id="SSF141868">
    <property type="entry name" value="EAL domain-like"/>
    <property type="match status" value="1"/>
</dbReference>
<dbReference type="SMART" id="SM00052">
    <property type="entry name" value="EAL"/>
    <property type="match status" value="1"/>
</dbReference>
<dbReference type="CDD" id="cd01948">
    <property type="entry name" value="EAL"/>
    <property type="match status" value="1"/>
</dbReference>
<keyword evidence="5" id="KW-1185">Reference proteome</keyword>
<dbReference type="RefSeq" id="WP_187577593.1">
    <property type="nucleotide sequence ID" value="NZ_CP060713.1"/>
</dbReference>
<dbReference type="SUPFAM" id="SSF55785">
    <property type="entry name" value="PYP-like sensor domain (PAS domain)"/>
    <property type="match status" value="4"/>
</dbReference>
<dbReference type="Pfam" id="PF08448">
    <property type="entry name" value="PAS_4"/>
    <property type="match status" value="1"/>
</dbReference>
<sequence>MADAATVRTTPETALLDLGGLPRIFWETSNDLFVVTDSRGVLRAANPSWHRTLGWSSSQYPRLRLRDLIHDDDLPLALENLGAQASGEPFAGLNLRLRTTDGDYREISWSGVSDGRFWYAAGRDLTDLQRAERAAREAAAFWQATIDSIRGSVAVLDDRGHIVAVNEAWREFGRRQGLPQSSPLGQDYLAACDRAPDEPGARRAGEEIRALLAGRRDPVVFDYALDQRWFTFAATPFSGEGPARIVITHTDVTERRRLEEEARAQSAVFDQFKVAVVGTDRDFRITRWSAGAEHLYGWSQAEALGRTVPELTDPRPVSVVERRNAVLDGRFELSRKDGTTFIGHLRWTDLHNGDGLVTGTLGIGMDVSGQDRAENDARAARHHLQTVTDSMTEGLFALDAEGGVTLMNRAAESMLGWSLDEIRGQRLHDITRHRRSDGTVHPADGCPIGGAREQAQVLQVDDDLFLRRDGVALPVYYTVSPLGSAESDGSVVVFMDATHLRAEQERMQEELSAVVWIQRVETALAEDRLLLYAQPIVALSSMSVTQHELLLRVVEKDGALSPPGDYLAIAEEYGLIGDIDRWVLRRAIDLAAAGHAVEVNVSAASVSDPAILADIEQWLGATAADPALLVFEITETAVITNEEAGRRFVERIHDLGCKVALDDFGTGHSGFAYLKQLPVDYLKIDIEFVHDLCHNPASRHVVEAVVNLARGFGSVTVAEGVEDLDTLDLLIALGVDYAQGYHLGRPAPLLPTLAPKHPEDQP</sequence>
<dbReference type="Proteomes" id="UP000515947">
    <property type="component" value="Chromosome"/>
</dbReference>
<reference evidence="4 5" key="1">
    <citation type="submission" date="2020-08" db="EMBL/GenBank/DDBJ databases">
        <title>Genome sequence of Nocardioides mesophilus KACC 16243T.</title>
        <authorList>
            <person name="Hyun D.-W."/>
            <person name="Bae J.-W."/>
        </authorList>
    </citation>
    <scope>NUCLEOTIDE SEQUENCE [LARGE SCALE GENOMIC DNA]</scope>
    <source>
        <strain evidence="4 5">KACC 16243</strain>
    </source>
</reference>
<feature type="domain" description="PAS" evidence="1">
    <location>
        <begin position="380"/>
        <end position="444"/>
    </location>
</feature>
<dbReference type="InterPro" id="IPR013655">
    <property type="entry name" value="PAS_fold_3"/>
</dbReference>
<evidence type="ECO:0000259" key="1">
    <source>
        <dbReference type="PROSITE" id="PS50112"/>
    </source>
</evidence>
<dbReference type="InterPro" id="IPR013656">
    <property type="entry name" value="PAS_4"/>
</dbReference>
<dbReference type="PROSITE" id="PS50113">
    <property type="entry name" value="PAC"/>
    <property type="match status" value="1"/>
</dbReference>
<proteinExistence type="predicted"/>
<protein>
    <submittedName>
        <fullName evidence="4">EAL domain-containing protein</fullName>
    </submittedName>
</protein>
<dbReference type="InterPro" id="IPR035919">
    <property type="entry name" value="EAL_sf"/>
</dbReference>
<dbReference type="Pfam" id="PF00563">
    <property type="entry name" value="EAL"/>
    <property type="match status" value="1"/>
</dbReference>
<feature type="domain" description="EAL" evidence="3">
    <location>
        <begin position="513"/>
        <end position="760"/>
    </location>
</feature>
<dbReference type="NCBIfam" id="TIGR00229">
    <property type="entry name" value="sensory_box"/>
    <property type="match status" value="3"/>
</dbReference>
<accession>A0A7G9R832</accession>
<dbReference type="PROSITE" id="PS50112">
    <property type="entry name" value="PAS"/>
    <property type="match status" value="2"/>
</dbReference>
<dbReference type="Pfam" id="PF08447">
    <property type="entry name" value="PAS_3"/>
    <property type="match status" value="1"/>
</dbReference>
<dbReference type="CDD" id="cd00130">
    <property type="entry name" value="PAS"/>
    <property type="match status" value="3"/>
</dbReference>